<dbReference type="Gene3D" id="1.10.1660.10">
    <property type="match status" value="1"/>
</dbReference>
<dbReference type="SMART" id="SM00422">
    <property type="entry name" value="HTH_MERR"/>
    <property type="match status" value="1"/>
</dbReference>
<dbReference type="PANTHER" id="PTHR30204:SF98">
    <property type="entry name" value="HTH-TYPE TRANSCRIPTIONAL REGULATOR ADHR"/>
    <property type="match status" value="1"/>
</dbReference>
<dbReference type="STRING" id="214095.RU97_GL001201"/>
<sequence length="116" mass="14001">MRYYERVGIIPPVTRDENGYRDFSEYDLNWVYFAKAMRNAGVSVEALIEYGLLFRQGREETLEARRTILLEQRNILEQRIQEMQNTLTLLEYKLEGNPEHLRAFEKKLEKERQLEE</sequence>
<name>A0A1L8RIN0_9ENTE</name>
<dbReference type="Pfam" id="PF13411">
    <property type="entry name" value="MerR_1"/>
    <property type="match status" value="1"/>
</dbReference>
<dbReference type="InterPro" id="IPR000551">
    <property type="entry name" value="MerR-type_HTH_dom"/>
</dbReference>
<proteinExistence type="predicted"/>
<evidence type="ECO:0000313" key="4">
    <source>
        <dbReference type="EMBL" id="OJG19630.1"/>
    </source>
</evidence>
<organism evidence="4 5">
    <name type="scientific">Enterococcus canis</name>
    <dbReference type="NCBI Taxonomy" id="214095"/>
    <lineage>
        <taxon>Bacteria</taxon>
        <taxon>Bacillati</taxon>
        <taxon>Bacillota</taxon>
        <taxon>Bacilli</taxon>
        <taxon>Lactobacillales</taxon>
        <taxon>Enterococcaceae</taxon>
        <taxon>Enterococcus</taxon>
    </lineage>
</organism>
<dbReference type="GO" id="GO:0003700">
    <property type="term" value="F:DNA-binding transcription factor activity"/>
    <property type="evidence" value="ECO:0007669"/>
    <property type="project" value="InterPro"/>
</dbReference>
<dbReference type="CDD" id="cd01109">
    <property type="entry name" value="HTH_YyaN"/>
    <property type="match status" value="1"/>
</dbReference>
<dbReference type="InterPro" id="IPR009061">
    <property type="entry name" value="DNA-bd_dom_put_sf"/>
</dbReference>
<evidence type="ECO:0000313" key="5">
    <source>
        <dbReference type="Proteomes" id="UP000181884"/>
    </source>
</evidence>
<dbReference type="AlphaFoldDB" id="A0A1L8RIN0"/>
<accession>A0A1L8RIN0</accession>
<keyword evidence="2" id="KW-0175">Coiled coil</keyword>
<feature type="coiled-coil region" evidence="2">
    <location>
        <begin position="59"/>
        <end position="93"/>
    </location>
</feature>
<dbReference type="PANTHER" id="PTHR30204">
    <property type="entry name" value="REDOX-CYCLING DRUG-SENSING TRANSCRIPTIONAL ACTIVATOR SOXR"/>
    <property type="match status" value="1"/>
</dbReference>
<dbReference type="PROSITE" id="PS50937">
    <property type="entry name" value="HTH_MERR_2"/>
    <property type="match status" value="1"/>
</dbReference>
<reference evidence="4 5" key="1">
    <citation type="submission" date="2014-12" db="EMBL/GenBank/DDBJ databases">
        <title>Draft genome sequences of 29 type strains of Enterococci.</title>
        <authorList>
            <person name="Zhong Z."/>
            <person name="Sun Z."/>
            <person name="Liu W."/>
            <person name="Zhang W."/>
            <person name="Zhang H."/>
        </authorList>
    </citation>
    <scope>NUCLEOTIDE SEQUENCE [LARGE SCALE GENOMIC DNA]</scope>
    <source>
        <strain evidence="4 5">DSM 17029</strain>
    </source>
</reference>
<keyword evidence="1" id="KW-0238">DNA-binding</keyword>
<dbReference type="EMBL" id="JXKH01000002">
    <property type="protein sequence ID" value="OJG19630.1"/>
    <property type="molecule type" value="Genomic_DNA"/>
</dbReference>
<evidence type="ECO:0000256" key="2">
    <source>
        <dbReference type="SAM" id="Coils"/>
    </source>
</evidence>
<keyword evidence="5" id="KW-1185">Reference proteome</keyword>
<dbReference type="SUPFAM" id="SSF46955">
    <property type="entry name" value="Putative DNA-binding domain"/>
    <property type="match status" value="1"/>
</dbReference>
<comment type="caution">
    <text evidence="4">The sequence shown here is derived from an EMBL/GenBank/DDBJ whole genome shotgun (WGS) entry which is preliminary data.</text>
</comment>
<dbReference type="Proteomes" id="UP000181884">
    <property type="component" value="Unassembled WGS sequence"/>
</dbReference>
<dbReference type="GO" id="GO:0003677">
    <property type="term" value="F:DNA binding"/>
    <property type="evidence" value="ECO:0007669"/>
    <property type="project" value="UniProtKB-KW"/>
</dbReference>
<feature type="domain" description="HTH merR-type" evidence="3">
    <location>
        <begin position="1"/>
        <end position="53"/>
    </location>
</feature>
<protein>
    <submittedName>
        <fullName evidence="4">Transcriptional regulator</fullName>
    </submittedName>
</protein>
<evidence type="ECO:0000256" key="1">
    <source>
        <dbReference type="ARBA" id="ARBA00023125"/>
    </source>
</evidence>
<gene>
    <name evidence="4" type="ORF">RU97_GL001201</name>
</gene>
<dbReference type="InterPro" id="IPR047057">
    <property type="entry name" value="MerR_fam"/>
</dbReference>
<evidence type="ECO:0000259" key="3">
    <source>
        <dbReference type="PROSITE" id="PS50937"/>
    </source>
</evidence>